<comment type="caution">
    <text evidence="1">The sequence shown here is derived from an EMBL/GenBank/DDBJ whole genome shotgun (WGS) entry which is preliminary data.</text>
</comment>
<protein>
    <submittedName>
        <fullName evidence="1">(Mediterranean fruit fly) hypothetical protein</fullName>
    </submittedName>
</protein>
<dbReference type="AlphaFoldDB" id="A0A811V1G8"/>
<evidence type="ECO:0000313" key="2">
    <source>
        <dbReference type="Proteomes" id="UP000606786"/>
    </source>
</evidence>
<dbReference type="EMBL" id="CAJHJT010000034">
    <property type="protein sequence ID" value="CAD7004784.1"/>
    <property type="molecule type" value="Genomic_DNA"/>
</dbReference>
<organism evidence="1 2">
    <name type="scientific">Ceratitis capitata</name>
    <name type="common">Mediterranean fruit fly</name>
    <name type="synonym">Tephritis capitata</name>
    <dbReference type="NCBI Taxonomy" id="7213"/>
    <lineage>
        <taxon>Eukaryota</taxon>
        <taxon>Metazoa</taxon>
        <taxon>Ecdysozoa</taxon>
        <taxon>Arthropoda</taxon>
        <taxon>Hexapoda</taxon>
        <taxon>Insecta</taxon>
        <taxon>Pterygota</taxon>
        <taxon>Neoptera</taxon>
        <taxon>Endopterygota</taxon>
        <taxon>Diptera</taxon>
        <taxon>Brachycera</taxon>
        <taxon>Muscomorpha</taxon>
        <taxon>Tephritoidea</taxon>
        <taxon>Tephritidae</taxon>
        <taxon>Ceratitis</taxon>
        <taxon>Ceratitis</taxon>
    </lineage>
</organism>
<reference evidence="1" key="1">
    <citation type="submission" date="2020-11" db="EMBL/GenBank/DDBJ databases">
        <authorList>
            <person name="Whitehead M."/>
        </authorList>
    </citation>
    <scope>NUCLEOTIDE SEQUENCE</scope>
    <source>
        <strain evidence="1">EGII</strain>
    </source>
</reference>
<gene>
    <name evidence="1" type="ORF">CCAP1982_LOCUS13174</name>
</gene>
<sequence>MKRQQCQQHQQQRWTRVAVTRDRCAHVRADGRAYYVKIANDATDGCGAALTFSRQRHLNAFGFAGVPKECGATPAASSQQAHVIKIGMGEEKNMKMRRDERWLAGWSVGWVPGVEMGMSQRRGSIDADSYVYISMYSVCTQQRTVTL</sequence>
<proteinExistence type="predicted"/>
<evidence type="ECO:0000313" key="1">
    <source>
        <dbReference type="EMBL" id="CAD7004784.1"/>
    </source>
</evidence>
<keyword evidence="2" id="KW-1185">Reference proteome</keyword>
<accession>A0A811V1G8</accession>
<dbReference type="Proteomes" id="UP000606786">
    <property type="component" value="Unassembled WGS sequence"/>
</dbReference>
<name>A0A811V1G8_CERCA</name>